<dbReference type="InterPro" id="IPR024185">
    <property type="entry name" value="FTHF_cligase-like_sf"/>
</dbReference>
<dbReference type="GO" id="GO:0009396">
    <property type="term" value="P:folic acid-containing compound biosynthetic process"/>
    <property type="evidence" value="ECO:0007669"/>
    <property type="project" value="TreeGrafter"/>
</dbReference>
<dbReference type="GO" id="GO:0035999">
    <property type="term" value="P:tetrahydrofolate interconversion"/>
    <property type="evidence" value="ECO:0007669"/>
    <property type="project" value="TreeGrafter"/>
</dbReference>
<evidence type="ECO:0000313" key="6">
    <source>
        <dbReference type="EMBL" id="ANX05597.1"/>
    </source>
</evidence>
<dbReference type="PIRSF" id="PIRSF006806">
    <property type="entry name" value="FTHF_cligase"/>
    <property type="match status" value="1"/>
</dbReference>
<evidence type="ECO:0000256" key="5">
    <source>
        <dbReference type="RuleBase" id="RU361279"/>
    </source>
</evidence>
<keyword evidence="3 4" id="KW-0067">ATP-binding</keyword>
<comment type="cofactor">
    <cofactor evidence="5">
        <name>Mg(2+)</name>
        <dbReference type="ChEBI" id="CHEBI:18420"/>
    </cofactor>
</comment>
<dbReference type="PANTHER" id="PTHR23407:SF1">
    <property type="entry name" value="5-FORMYLTETRAHYDROFOLATE CYCLO-LIGASE"/>
    <property type="match status" value="1"/>
</dbReference>
<dbReference type="FunCoup" id="A0A1B1YY10">
    <property type="interactions" value="334"/>
</dbReference>
<dbReference type="GO" id="GO:0030272">
    <property type="term" value="F:5-formyltetrahydrofolate cyclo-ligase activity"/>
    <property type="evidence" value="ECO:0007669"/>
    <property type="project" value="UniProtKB-EC"/>
</dbReference>
<evidence type="ECO:0000256" key="2">
    <source>
        <dbReference type="ARBA" id="ARBA00022741"/>
    </source>
</evidence>
<feature type="binding site" evidence="4">
    <location>
        <begin position="132"/>
        <end position="140"/>
    </location>
    <ligand>
        <name>ATP</name>
        <dbReference type="ChEBI" id="CHEBI:30616"/>
    </ligand>
</feature>
<keyword evidence="5" id="KW-0479">Metal-binding</keyword>
<dbReference type="GO" id="GO:0046872">
    <property type="term" value="F:metal ion binding"/>
    <property type="evidence" value="ECO:0007669"/>
    <property type="project" value="UniProtKB-KW"/>
</dbReference>
<proteinExistence type="inferred from homology"/>
<keyword evidence="5" id="KW-0460">Magnesium</keyword>
<dbReference type="OrthoDB" id="9801938at2"/>
<dbReference type="InParanoid" id="A0A1B1YY10"/>
<keyword evidence="2 4" id="KW-0547">Nucleotide-binding</keyword>
<dbReference type="KEGG" id="gbi:PG2T_10395"/>
<dbReference type="PANTHER" id="PTHR23407">
    <property type="entry name" value="ATPASE INHIBITOR/5-FORMYLTETRAHYDROFOLATE CYCLO-LIGASE"/>
    <property type="match status" value="1"/>
</dbReference>
<feature type="binding site" evidence="4">
    <location>
        <position position="52"/>
    </location>
    <ligand>
        <name>substrate</name>
    </ligand>
</feature>
<dbReference type="AlphaFoldDB" id="A0A1B1YY10"/>
<dbReference type="SUPFAM" id="SSF100950">
    <property type="entry name" value="NagB/RpiA/CoA transferase-like"/>
    <property type="match status" value="1"/>
</dbReference>
<dbReference type="EC" id="6.3.3.2" evidence="5"/>
<gene>
    <name evidence="6" type="ORF">PG2T_10395</name>
</gene>
<dbReference type="InterPro" id="IPR002698">
    <property type="entry name" value="FTHF_cligase"/>
</dbReference>
<dbReference type="EMBL" id="CP014671">
    <property type="protein sequence ID" value="ANX05597.1"/>
    <property type="molecule type" value="Genomic_DNA"/>
</dbReference>
<organism evidence="6 7">
    <name type="scientific">Immundisolibacter cernigliae</name>
    <dbReference type="NCBI Taxonomy" id="1810504"/>
    <lineage>
        <taxon>Bacteria</taxon>
        <taxon>Pseudomonadati</taxon>
        <taxon>Pseudomonadota</taxon>
        <taxon>Gammaproteobacteria</taxon>
        <taxon>Immundisolibacterales</taxon>
        <taxon>Immundisolibacteraceae</taxon>
        <taxon>Immundisolibacter</taxon>
    </lineage>
</organism>
<evidence type="ECO:0000256" key="3">
    <source>
        <dbReference type="ARBA" id="ARBA00022840"/>
    </source>
</evidence>
<protein>
    <recommendedName>
        <fullName evidence="5">5-formyltetrahydrofolate cyclo-ligase</fullName>
        <ecNumber evidence="5">6.3.3.2</ecNumber>
    </recommendedName>
</protein>
<evidence type="ECO:0000313" key="7">
    <source>
        <dbReference type="Proteomes" id="UP000092952"/>
    </source>
</evidence>
<evidence type="ECO:0000256" key="4">
    <source>
        <dbReference type="PIRSR" id="PIRSR006806-1"/>
    </source>
</evidence>
<dbReference type="NCBIfam" id="TIGR02727">
    <property type="entry name" value="MTHFS_bact"/>
    <property type="match status" value="1"/>
</dbReference>
<comment type="similarity">
    <text evidence="1 5">Belongs to the 5-formyltetrahydrofolate cyclo-ligase family.</text>
</comment>
<reference evidence="7" key="1">
    <citation type="submission" date="2016-03" db="EMBL/GenBank/DDBJ databases">
        <title>Complete genome sequence of Solimmundus cernigliae, representing a novel lineage of polycyclic aromatic hydrocarbon degraders within the Gammaproteobacteria.</title>
        <authorList>
            <person name="Singleton D.R."/>
            <person name="Dickey A.N."/>
            <person name="Scholl E.H."/>
            <person name="Wright F.A."/>
            <person name="Aitken M.D."/>
        </authorList>
    </citation>
    <scope>NUCLEOTIDE SEQUENCE [LARGE SCALE GENOMIC DNA]</scope>
    <source>
        <strain evidence="7">TR3.2</strain>
    </source>
</reference>
<dbReference type="GO" id="GO:0005524">
    <property type="term" value="F:ATP binding"/>
    <property type="evidence" value="ECO:0007669"/>
    <property type="project" value="UniProtKB-KW"/>
</dbReference>
<dbReference type="InterPro" id="IPR037171">
    <property type="entry name" value="NagB/RpiA_transferase-like"/>
</dbReference>
<comment type="catalytic activity">
    <reaction evidence="5">
        <text>(6S)-5-formyl-5,6,7,8-tetrahydrofolate + ATP = (6R)-5,10-methenyltetrahydrofolate + ADP + phosphate</text>
        <dbReference type="Rhea" id="RHEA:10488"/>
        <dbReference type="ChEBI" id="CHEBI:30616"/>
        <dbReference type="ChEBI" id="CHEBI:43474"/>
        <dbReference type="ChEBI" id="CHEBI:57455"/>
        <dbReference type="ChEBI" id="CHEBI:57457"/>
        <dbReference type="ChEBI" id="CHEBI:456216"/>
        <dbReference type="EC" id="6.3.3.2"/>
    </reaction>
</comment>
<dbReference type="Gene3D" id="3.40.50.10420">
    <property type="entry name" value="NagB/RpiA/CoA transferase-like"/>
    <property type="match status" value="1"/>
</dbReference>
<dbReference type="Proteomes" id="UP000092952">
    <property type="component" value="Chromosome"/>
</dbReference>
<dbReference type="STRING" id="1810504.PG2T_10395"/>
<keyword evidence="7" id="KW-1185">Reference proteome</keyword>
<dbReference type="Pfam" id="PF01812">
    <property type="entry name" value="5-FTHF_cyc-lig"/>
    <property type="match status" value="1"/>
</dbReference>
<sequence>MPALRRSLRAGRRQIGRSARRLAAAAVARKLSTLPAFQRASRVAGYWPADGEIDPLPALARAFVAGKACYLPVLCPQRDGHLHFAPWWPGAPLRRNRFGIAEPLVPRREWLAPRMLDLVLLPLVGFDMAGNRLGMGGGYYDRSFAFLRPGCWHRPRLVGVAFDRQRVEGLPRRAWDVPLDAVITERHRHLFGLL</sequence>
<evidence type="ECO:0000256" key="1">
    <source>
        <dbReference type="ARBA" id="ARBA00010638"/>
    </source>
</evidence>
<accession>A0A1B1YY10</accession>
<name>A0A1B1YY10_9GAMM</name>